<sequence>MTEAFELGDITICLTRKRVKNVHLTVHPPDGRVTLVAPPATRTEVARAYAVSRLRWIRQQQQRFREQQREQPRQFVTRESHHVWGRRYLMNIIEIDAKPHVMLDHRQIRLFVRPGADQTKRAETIHEWHKTLLHAELPRVISKWERTLSVKVNGYYLQRMKTKWGSCNHTAGNIRLNTELVKKPRDLLEYVVVHEMLHLLEPTHNGRFIELLEQHWPQWREARAELNALPLAG</sequence>
<dbReference type="Proteomes" id="UP001596501">
    <property type="component" value="Unassembled WGS sequence"/>
</dbReference>
<dbReference type="Pfam" id="PF01863">
    <property type="entry name" value="YgjP-like"/>
    <property type="match status" value="1"/>
</dbReference>
<dbReference type="RefSeq" id="WP_382228288.1">
    <property type="nucleotide sequence ID" value="NZ_JBHTCA010000038.1"/>
</dbReference>
<dbReference type="PANTHER" id="PTHR30399">
    <property type="entry name" value="UNCHARACTERIZED PROTEIN YGJP"/>
    <property type="match status" value="1"/>
</dbReference>
<proteinExistence type="predicted"/>
<dbReference type="PANTHER" id="PTHR30399:SF1">
    <property type="entry name" value="UTP PYROPHOSPHATASE"/>
    <property type="match status" value="1"/>
</dbReference>
<evidence type="ECO:0000313" key="3">
    <source>
        <dbReference type="Proteomes" id="UP001596501"/>
    </source>
</evidence>
<evidence type="ECO:0000313" key="2">
    <source>
        <dbReference type="EMBL" id="MFC7411618.1"/>
    </source>
</evidence>
<protein>
    <submittedName>
        <fullName evidence="2">M48 family metallopeptidase</fullName>
    </submittedName>
</protein>
<keyword evidence="3" id="KW-1185">Reference proteome</keyword>
<dbReference type="EMBL" id="JBHTCA010000038">
    <property type="protein sequence ID" value="MFC7411618.1"/>
    <property type="molecule type" value="Genomic_DNA"/>
</dbReference>
<dbReference type="InterPro" id="IPR002725">
    <property type="entry name" value="YgjP-like_metallopeptidase"/>
</dbReference>
<organism evidence="2 3">
    <name type="scientific">Hydrogenophaga atypica</name>
    <dbReference type="NCBI Taxonomy" id="249409"/>
    <lineage>
        <taxon>Bacteria</taxon>
        <taxon>Pseudomonadati</taxon>
        <taxon>Pseudomonadota</taxon>
        <taxon>Betaproteobacteria</taxon>
        <taxon>Burkholderiales</taxon>
        <taxon>Comamonadaceae</taxon>
        <taxon>Hydrogenophaga</taxon>
    </lineage>
</organism>
<name>A0ABW2QR40_9BURK</name>
<feature type="domain" description="YgjP-like metallopeptidase" evidence="1">
    <location>
        <begin position="24"/>
        <end position="228"/>
    </location>
</feature>
<dbReference type="InterPro" id="IPR053136">
    <property type="entry name" value="UTP_pyrophosphatase-like"/>
</dbReference>
<dbReference type="Gene3D" id="3.30.2010.10">
    <property type="entry name" value="Metalloproteases ('zincins'), catalytic domain"/>
    <property type="match status" value="1"/>
</dbReference>
<accession>A0ABW2QR40</accession>
<reference evidence="3" key="1">
    <citation type="journal article" date="2019" name="Int. J. Syst. Evol. Microbiol.">
        <title>The Global Catalogue of Microorganisms (GCM) 10K type strain sequencing project: providing services to taxonomists for standard genome sequencing and annotation.</title>
        <authorList>
            <consortium name="The Broad Institute Genomics Platform"/>
            <consortium name="The Broad Institute Genome Sequencing Center for Infectious Disease"/>
            <person name="Wu L."/>
            <person name="Ma J."/>
        </authorList>
    </citation>
    <scope>NUCLEOTIDE SEQUENCE [LARGE SCALE GENOMIC DNA]</scope>
    <source>
        <strain evidence="3">CGMCC 1.12371</strain>
    </source>
</reference>
<evidence type="ECO:0000259" key="1">
    <source>
        <dbReference type="Pfam" id="PF01863"/>
    </source>
</evidence>
<dbReference type="CDD" id="cd07344">
    <property type="entry name" value="M48_yhfN_like"/>
    <property type="match status" value="1"/>
</dbReference>
<gene>
    <name evidence="2" type="ORF">ACFQPB_22415</name>
</gene>
<comment type="caution">
    <text evidence="2">The sequence shown here is derived from an EMBL/GenBank/DDBJ whole genome shotgun (WGS) entry which is preliminary data.</text>
</comment>